<feature type="domain" description="D-alanyl-D-alanine carboxypeptidase-like core" evidence="1">
    <location>
        <begin position="29"/>
        <end position="183"/>
    </location>
</feature>
<gene>
    <name evidence="2" type="ORF">HHO47_00750</name>
</gene>
<protein>
    <submittedName>
        <fullName evidence="2">M15 family metallopeptidase</fullName>
    </submittedName>
</protein>
<reference evidence="2" key="1">
    <citation type="submission" date="2020-04" db="EMBL/GenBank/DDBJ databases">
        <title>Genome Sequencing for Pseudoaltermonas arctica.</title>
        <authorList>
            <person name="Elkins N.S."/>
        </authorList>
    </citation>
    <scope>NUCLEOTIDE SEQUENCE [LARGE SCALE GENOMIC DNA]</scope>
    <source>
        <strain evidence="2">NEC-BIFX-2020_0012</strain>
    </source>
</reference>
<dbReference type="AlphaFoldDB" id="A0A7Y0DQ57"/>
<evidence type="ECO:0000313" key="2">
    <source>
        <dbReference type="EMBL" id="NMM39408.1"/>
    </source>
</evidence>
<dbReference type="EMBL" id="JABBMT010000001">
    <property type="protein sequence ID" value="NMM39408.1"/>
    <property type="molecule type" value="Genomic_DNA"/>
</dbReference>
<dbReference type="InterPro" id="IPR009045">
    <property type="entry name" value="Zn_M74/Hedgehog-like"/>
</dbReference>
<dbReference type="PANTHER" id="PTHR34385">
    <property type="entry name" value="D-ALANYL-D-ALANINE CARBOXYPEPTIDASE"/>
    <property type="match status" value="1"/>
</dbReference>
<dbReference type="Proteomes" id="UP000570493">
    <property type="component" value="Unassembled WGS sequence"/>
</dbReference>
<accession>A0A7Y0DQ57</accession>
<sequence length="233" mass="26226">MIPTKLTSQQLAECACGKDELLLVDYQAHKLHKDIIDDFMQLQNAARDAGFTLTIASSFRNFERQALIWNAKFNGHRPVLNKQQQPVDLASMTDIEKCHAIMLYSALPGTSRHHFGTDLDIFDQACVADNYQLQLEPHEYQDNGPFSALTKWLDSHLEKYGFYRPYQHDLGGVAPEPWHISHIAQSAILLQHMSLTVLANTINNSQLAGKAAILANLPQLYQRYVLNVSPAAV</sequence>
<keyword evidence="3" id="KW-1185">Reference proteome</keyword>
<dbReference type="InterPro" id="IPR052179">
    <property type="entry name" value="DD-CPase-like"/>
</dbReference>
<dbReference type="InterPro" id="IPR003709">
    <property type="entry name" value="VanY-like_core_dom"/>
</dbReference>
<dbReference type="CDD" id="cd14847">
    <property type="entry name" value="DD-carboxypeptidase_like"/>
    <property type="match status" value="1"/>
</dbReference>
<comment type="caution">
    <text evidence="2">The sequence shown here is derived from an EMBL/GenBank/DDBJ whole genome shotgun (WGS) entry which is preliminary data.</text>
</comment>
<name>A0A7Y0DQ57_9GAMM</name>
<dbReference type="RefSeq" id="WP_169017940.1">
    <property type="nucleotide sequence ID" value="NZ_JABBMT010000001.1"/>
</dbReference>
<dbReference type="GO" id="GO:0006508">
    <property type="term" value="P:proteolysis"/>
    <property type="evidence" value="ECO:0007669"/>
    <property type="project" value="InterPro"/>
</dbReference>
<proteinExistence type="predicted"/>
<dbReference type="Pfam" id="PF02557">
    <property type="entry name" value="VanY"/>
    <property type="match status" value="1"/>
</dbReference>
<evidence type="ECO:0000313" key="3">
    <source>
        <dbReference type="Proteomes" id="UP000570493"/>
    </source>
</evidence>
<evidence type="ECO:0000259" key="1">
    <source>
        <dbReference type="Pfam" id="PF02557"/>
    </source>
</evidence>
<dbReference type="Gene3D" id="3.30.1380.10">
    <property type="match status" value="1"/>
</dbReference>
<organism evidence="2 3">
    <name type="scientific">Pseudoalteromonas arctica</name>
    <dbReference type="NCBI Taxonomy" id="394751"/>
    <lineage>
        <taxon>Bacteria</taxon>
        <taxon>Pseudomonadati</taxon>
        <taxon>Pseudomonadota</taxon>
        <taxon>Gammaproteobacteria</taxon>
        <taxon>Alteromonadales</taxon>
        <taxon>Pseudoalteromonadaceae</taxon>
        <taxon>Pseudoalteromonas</taxon>
    </lineage>
</organism>
<dbReference type="PANTHER" id="PTHR34385:SF1">
    <property type="entry name" value="PEPTIDOGLYCAN L-ALANYL-D-GLUTAMATE ENDOPEPTIDASE CWLK"/>
    <property type="match status" value="1"/>
</dbReference>
<dbReference type="GO" id="GO:0008233">
    <property type="term" value="F:peptidase activity"/>
    <property type="evidence" value="ECO:0007669"/>
    <property type="project" value="InterPro"/>
</dbReference>
<dbReference type="SUPFAM" id="SSF55166">
    <property type="entry name" value="Hedgehog/DD-peptidase"/>
    <property type="match status" value="1"/>
</dbReference>